<evidence type="ECO:0000256" key="1">
    <source>
        <dbReference type="SAM" id="MobiDB-lite"/>
    </source>
</evidence>
<feature type="region of interest" description="Disordered" evidence="1">
    <location>
        <begin position="117"/>
        <end position="170"/>
    </location>
</feature>
<accession>A0A2P5YIT1</accession>
<feature type="compositionally biased region" description="Basic and acidic residues" evidence="1">
    <location>
        <begin position="138"/>
        <end position="154"/>
    </location>
</feature>
<feature type="compositionally biased region" description="Basic and acidic residues" evidence="1">
    <location>
        <begin position="117"/>
        <end position="126"/>
    </location>
</feature>
<dbReference type="Proteomes" id="UP000239757">
    <property type="component" value="Unassembled WGS sequence"/>
</dbReference>
<feature type="compositionally biased region" description="Polar residues" evidence="1">
    <location>
        <begin position="155"/>
        <end position="170"/>
    </location>
</feature>
<evidence type="ECO:0000313" key="3">
    <source>
        <dbReference type="Proteomes" id="UP000239757"/>
    </source>
</evidence>
<dbReference type="AlphaFoldDB" id="A0A2P5YIT1"/>
<organism evidence="2 3">
    <name type="scientific">Gossypium barbadense</name>
    <name type="common">Sea Island cotton</name>
    <name type="synonym">Hibiscus barbadensis</name>
    <dbReference type="NCBI Taxonomy" id="3634"/>
    <lineage>
        <taxon>Eukaryota</taxon>
        <taxon>Viridiplantae</taxon>
        <taxon>Streptophyta</taxon>
        <taxon>Embryophyta</taxon>
        <taxon>Tracheophyta</taxon>
        <taxon>Spermatophyta</taxon>
        <taxon>Magnoliopsida</taxon>
        <taxon>eudicotyledons</taxon>
        <taxon>Gunneridae</taxon>
        <taxon>Pentapetalae</taxon>
        <taxon>rosids</taxon>
        <taxon>malvids</taxon>
        <taxon>Malvales</taxon>
        <taxon>Malvaceae</taxon>
        <taxon>Malvoideae</taxon>
        <taxon>Gossypium</taxon>
    </lineage>
</organism>
<reference evidence="2 3" key="1">
    <citation type="submission" date="2015-01" db="EMBL/GenBank/DDBJ databases">
        <title>Genome of allotetraploid Gossypium barbadense reveals genomic plasticity and fiber elongation in cotton evolution.</title>
        <authorList>
            <person name="Chen X."/>
            <person name="Liu X."/>
            <person name="Zhao B."/>
            <person name="Zheng H."/>
            <person name="Hu Y."/>
            <person name="Lu G."/>
            <person name="Yang C."/>
            <person name="Chen J."/>
            <person name="Shan C."/>
            <person name="Zhang L."/>
            <person name="Zhou Y."/>
            <person name="Wang L."/>
            <person name="Guo W."/>
            <person name="Bai Y."/>
            <person name="Ruan J."/>
            <person name="Shangguan X."/>
            <person name="Mao Y."/>
            <person name="Jiang J."/>
            <person name="Zhu Y."/>
            <person name="Lei J."/>
            <person name="Kang H."/>
            <person name="Chen S."/>
            <person name="He X."/>
            <person name="Wang R."/>
            <person name="Wang Y."/>
            <person name="Chen J."/>
            <person name="Wang L."/>
            <person name="Yu S."/>
            <person name="Wang B."/>
            <person name="Wei J."/>
            <person name="Song S."/>
            <person name="Lu X."/>
            <person name="Gao Z."/>
            <person name="Gu W."/>
            <person name="Deng X."/>
            <person name="Ma D."/>
            <person name="Wang S."/>
            <person name="Liang W."/>
            <person name="Fang L."/>
            <person name="Cai C."/>
            <person name="Zhu X."/>
            <person name="Zhou B."/>
            <person name="Zhang Y."/>
            <person name="Chen Z."/>
            <person name="Xu S."/>
            <person name="Zhu R."/>
            <person name="Wang S."/>
            <person name="Zhang T."/>
            <person name="Zhao G."/>
        </authorList>
    </citation>
    <scope>NUCLEOTIDE SEQUENCE [LARGE SCALE GENOMIC DNA]</scope>
    <source>
        <strain evidence="3">cv. Xinhai21</strain>
        <tissue evidence="2">Leaf</tissue>
    </source>
</reference>
<gene>
    <name evidence="2" type="ORF">GOBAR_AA05079</name>
</gene>
<dbReference type="EMBL" id="KZ663148">
    <property type="protein sequence ID" value="PPS15502.1"/>
    <property type="molecule type" value="Genomic_DNA"/>
</dbReference>
<protein>
    <recommendedName>
        <fullName evidence="4">DUF4283 domain-containing protein</fullName>
    </recommendedName>
</protein>
<proteinExistence type="predicted"/>
<evidence type="ECO:0008006" key="4">
    <source>
        <dbReference type="Google" id="ProtNLM"/>
    </source>
</evidence>
<evidence type="ECO:0000313" key="2">
    <source>
        <dbReference type="EMBL" id="PPS15502.1"/>
    </source>
</evidence>
<dbReference type="OrthoDB" id="999103at2759"/>
<name>A0A2P5YIT1_GOSBA</name>
<sequence>MAERMAKFGLGELSIKRIQGRCFLIEVPDEEYMEVLKQNDWAYLKECFITIEPWSGKRFVIERVTWIENGSNSYEKMEMLITINQPNQIEELIMMEVGNCKFPIRVKERGLLEEKIENPLKGRNMPEEDGGESPEVESGTRSESKLCPDERRNNVGENLTSEENFQGNNKSLFDEGVGTGLEVDRAREDLLNMGLNNQVVSSEVYWHHKYVDQMVSSLGENRLTLRSGSSLVESDEGGNGSGDRRVILREAKRTWEVGKKLGLCVRGDEEEVIEEIGRLEGQ</sequence>